<organism evidence="2 3">
    <name type="scientific">Salmo salar</name>
    <name type="common">Atlantic salmon</name>
    <dbReference type="NCBI Taxonomy" id="8030"/>
    <lineage>
        <taxon>Eukaryota</taxon>
        <taxon>Metazoa</taxon>
        <taxon>Chordata</taxon>
        <taxon>Craniata</taxon>
        <taxon>Vertebrata</taxon>
        <taxon>Euteleostomi</taxon>
        <taxon>Actinopterygii</taxon>
        <taxon>Neopterygii</taxon>
        <taxon>Teleostei</taxon>
        <taxon>Protacanthopterygii</taxon>
        <taxon>Salmoniformes</taxon>
        <taxon>Salmonidae</taxon>
        <taxon>Salmoninae</taxon>
        <taxon>Salmo</taxon>
    </lineage>
</organism>
<gene>
    <name evidence="3" type="primary">LOC123741626</name>
</gene>
<name>A0ABM3EHX9_SALSA</name>
<keyword evidence="2" id="KW-1185">Reference proteome</keyword>
<evidence type="ECO:0000256" key="1">
    <source>
        <dbReference type="SAM" id="Phobius"/>
    </source>
</evidence>
<keyword evidence="1" id="KW-1133">Transmembrane helix</keyword>
<protein>
    <submittedName>
        <fullName evidence="3">Uncharacterized protein isoform X2</fullName>
    </submittedName>
</protein>
<keyword evidence="1" id="KW-0812">Transmembrane</keyword>
<sequence length="201" mass="21718">MFNLRGQIQKPGKFRATQLKQMDWRVIFVCAVAWHVSLVSQSYATGGVNTSLSTAQSNLSLCFTCNGERCQDVKKIFNSMRDDKIWTQSTATSALLGCSLTSSPFAGKCVPCVEDRKVYIVCLDMPKDLKLDLEDGDGNSFSYTEATCPRLTASRAVGHAGHNSGVRGLAGHGGAMISIGMLAAAVIFVAYYRSQTKSSIV</sequence>
<evidence type="ECO:0000313" key="2">
    <source>
        <dbReference type="Proteomes" id="UP001652741"/>
    </source>
</evidence>
<reference evidence="3" key="1">
    <citation type="submission" date="2025-08" db="UniProtKB">
        <authorList>
            <consortium name="RefSeq"/>
        </authorList>
    </citation>
    <scope>IDENTIFICATION</scope>
</reference>
<accession>A0ABM3EHX9</accession>
<dbReference type="RefSeq" id="XP_045570661.1">
    <property type="nucleotide sequence ID" value="XM_045714705.1"/>
</dbReference>
<dbReference type="Proteomes" id="UP001652741">
    <property type="component" value="Chromosome ssa03"/>
</dbReference>
<proteinExistence type="predicted"/>
<dbReference type="GeneID" id="123741626"/>
<feature type="transmembrane region" description="Helical" evidence="1">
    <location>
        <begin position="169"/>
        <end position="192"/>
    </location>
</feature>
<keyword evidence="1" id="KW-0472">Membrane</keyword>
<evidence type="ECO:0000313" key="3">
    <source>
        <dbReference type="RefSeq" id="XP_045570661.1"/>
    </source>
</evidence>